<keyword evidence="5 17" id="KW-0808">Transferase</keyword>
<dbReference type="InterPro" id="IPR004358">
    <property type="entry name" value="Sig_transdc_His_kin-like_C"/>
</dbReference>
<evidence type="ECO:0000313" key="17">
    <source>
        <dbReference type="EMBL" id="SXN32046.1"/>
    </source>
</evidence>
<dbReference type="Gene3D" id="6.10.340.10">
    <property type="match status" value="1"/>
</dbReference>
<feature type="domain" description="Histidine kinase" evidence="12">
    <location>
        <begin position="176"/>
        <end position="390"/>
    </location>
</feature>
<dbReference type="EMBL" id="NCMJ01000008">
    <property type="protein sequence ID" value="PLE29624.1"/>
    <property type="molecule type" value="Genomic_DNA"/>
</dbReference>
<dbReference type="Pfam" id="PF00512">
    <property type="entry name" value="HisKA"/>
    <property type="match status" value="1"/>
</dbReference>
<organism evidence="17 24">
    <name type="scientific">Klebsiella pneumoniae</name>
    <dbReference type="NCBI Taxonomy" id="573"/>
    <lineage>
        <taxon>Bacteria</taxon>
        <taxon>Pseudomonadati</taxon>
        <taxon>Pseudomonadota</taxon>
        <taxon>Gammaproteobacteria</taxon>
        <taxon>Enterobacterales</taxon>
        <taxon>Enterobacteriaceae</taxon>
        <taxon>Klebsiella/Raoultella group</taxon>
        <taxon>Klebsiella</taxon>
        <taxon>Klebsiella pneumoniae complex</taxon>
    </lineage>
</organism>
<dbReference type="EC" id="2.7.13.3" evidence="3"/>
<evidence type="ECO:0000256" key="4">
    <source>
        <dbReference type="ARBA" id="ARBA00022553"/>
    </source>
</evidence>
<dbReference type="GO" id="GO:0000155">
    <property type="term" value="F:phosphorelay sensor kinase activity"/>
    <property type="evidence" value="ECO:0007669"/>
    <property type="project" value="InterPro"/>
</dbReference>
<comment type="caution">
    <text evidence="17">The sequence shown here is derived from an EMBL/GenBank/DDBJ whole genome shotgun (WGS) entry which is preliminary data.</text>
</comment>
<comment type="catalytic activity">
    <reaction evidence="1">
        <text>ATP + protein L-histidine = ADP + protein N-phospho-L-histidine.</text>
        <dbReference type="EC" id="2.7.13.3"/>
    </reaction>
</comment>
<keyword evidence="9" id="KW-0902">Two-component regulatory system</keyword>
<dbReference type="EMBL" id="WJWF01000004">
    <property type="protein sequence ID" value="MRL35045.1"/>
    <property type="molecule type" value="Genomic_DNA"/>
</dbReference>
<reference evidence="22 23" key="2">
    <citation type="submission" date="2018-08" db="EMBL/GenBank/DDBJ databases">
        <authorList>
            <consortium name="Pathogen Informatics"/>
        </authorList>
    </citation>
    <scope>NUCLEOTIDE SEQUENCE [LARGE SCALE GENOMIC DNA]</scope>
    <source>
        <strain evidence="17 24">EuSCAPE_AT029</strain>
        <strain evidence="19 22">EuSCAPE_HU047</strain>
        <strain evidence="18 23">EuSCAPE_IT093</strain>
        <strain evidence="16">K480</strain>
        <strain evidence="20">k480</strain>
    </source>
</reference>
<dbReference type="AlphaFoldDB" id="A0A0C7KCN3"/>
<keyword evidence="4" id="KW-0597">Phosphoprotein</keyword>
<dbReference type="EMBL" id="FLDK01000002">
    <property type="protein sequence ID" value="SBG95732.1"/>
    <property type="molecule type" value="Genomic_DNA"/>
</dbReference>
<reference evidence="14" key="3">
    <citation type="submission" date="2019-10" db="EMBL/GenBank/DDBJ databases">
        <title>Molecular typing, antibiotic resistance determination and virulence profiling for 36 multidrug-resistant clinical Klebsiella pneumoniae isolates using second- and third-generation sequencing.</title>
        <authorList>
            <person name="Shelenkov A."/>
            <person name="Mikhaylova Y."/>
            <person name="Yanushevich Y."/>
            <person name="Samoilov A."/>
            <person name="Petrova L."/>
            <person name="Fomina V."/>
            <person name="Gusarov V."/>
            <person name="Zamyatin M."/>
            <person name="Shagin D."/>
        </authorList>
    </citation>
    <scope>NUCLEOTIDE SEQUENCE [LARGE SCALE GENOMIC DNA]</scope>
    <source>
        <strain evidence="14">CriePir115</strain>
    </source>
</reference>
<dbReference type="CDD" id="cd00082">
    <property type="entry name" value="HisKA"/>
    <property type="match status" value="1"/>
</dbReference>
<dbReference type="EMBL" id="UKUT01000009">
    <property type="protein sequence ID" value="SYH34752.1"/>
    <property type="molecule type" value="Genomic_DNA"/>
</dbReference>
<dbReference type="SMART" id="SM00387">
    <property type="entry name" value="HATPase_c"/>
    <property type="match status" value="1"/>
</dbReference>
<evidence type="ECO:0000313" key="21">
    <source>
        <dbReference type="Proteomes" id="UP000234439"/>
    </source>
</evidence>
<evidence type="ECO:0000313" key="16">
    <source>
        <dbReference type="EMBL" id="SBG95732.1"/>
    </source>
</evidence>
<dbReference type="InterPro" id="IPR005467">
    <property type="entry name" value="His_kinase_dom"/>
</dbReference>
<dbReference type="RefSeq" id="WP_004180226.1">
    <property type="nucleotide sequence ID" value="NZ_BDLF01000004.1"/>
</dbReference>
<evidence type="ECO:0000313" key="23">
    <source>
        <dbReference type="Proteomes" id="UP000258673"/>
    </source>
</evidence>
<keyword evidence="6 11" id="KW-0812">Transmembrane</keyword>
<evidence type="ECO:0000256" key="7">
    <source>
        <dbReference type="ARBA" id="ARBA00022777"/>
    </source>
</evidence>
<comment type="subcellular location">
    <subcellularLocation>
        <location evidence="2">Cell inner membrane</location>
        <topology evidence="2">Multi-pass membrane protein</topology>
    </subcellularLocation>
</comment>
<evidence type="ECO:0000256" key="9">
    <source>
        <dbReference type="ARBA" id="ARBA00023012"/>
    </source>
</evidence>
<dbReference type="InterPro" id="IPR003660">
    <property type="entry name" value="HAMP_dom"/>
</dbReference>
<evidence type="ECO:0000259" key="13">
    <source>
        <dbReference type="PROSITE" id="PS50885"/>
    </source>
</evidence>
<dbReference type="SMART" id="SM00388">
    <property type="entry name" value="HisKA"/>
    <property type="match status" value="1"/>
</dbReference>
<dbReference type="Proteomes" id="UP000258253">
    <property type="component" value="Unassembled WGS sequence"/>
</dbReference>
<dbReference type="SUPFAM" id="SSF55874">
    <property type="entry name" value="ATPase domain of HSP90 chaperone/DNA topoisomerase II/histidine kinase"/>
    <property type="match status" value="1"/>
</dbReference>
<evidence type="ECO:0000313" key="24">
    <source>
        <dbReference type="Proteomes" id="UP000259975"/>
    </source>
</evidence>
<dbReference type="PROSITE" id="PS50885">
    <property type="entry name" value="HAMP"/>
    <property type="match status" value="1"/>
</dbReference>
<dbReference type="Proteomes" id="UP000234439">
    <property type="component" value="Unassembled WGS sequence"/>
</dbReference>
<evidence type="ECO:0000313" key="14">
    <source>
        <dbReference type="EMBL" id="MRL35045.1"/>
    </source>
</evidence>
<evidence type="ECO:0000256" key="6">
    <source>
        <dbReference type="ARBA" id="ARBA00022692"/>
    </source>
</evidence>
<dbReference type="Gene3D" id="1.10.287.130">
    <property type="match status" value="1"/>
</dbReference>
<feature type="domain" description="HAMP" evidence="13">
    <location>
        <begin position="114"/>
        <end position="168"/>
    </location>
</feature>
<sequence>MKVKQPQTLWRWLCLRILTLAIGTVLLIALCMWLRFTVQYLWTTHRMPEAVLNEFLTLREHPELNPARYHEIIDKWWGISFSSPSIASSDWLTVGVLVLVTIPFIAYFGLRHARPLSAQFSQLRIAADEVTDGHFGAQAELTPEAPAELVQFAQNFNAMTRQLARYEKELRASHVAMAHELRSPLTAAMVRLQALLDGVFTPEQRHLALIMGQLSCLSRLIDELHLLSIADAGQLSLEKVRCCPSDILRERLLWIKPQLDEAGINVVSDMPETSVLNVDPFRLGQVFTILMENALRYAGKGTTLFLSTRSINGNYEIIFQDTGPGVSQEFLDVMFERFVRGDTSRARHSGGSGLGLSIAQAICHAHGGTIEASLPSGGGLRMRIVLQATA</sequence>
<dbReference type="KEGG" id="kpx:PMK1_04391"/>
<evidence type="ECO:0000313" key="18">
    <source>
        <dbReference type="EMBL" id="SYH34752.1"/>
    </source>
</evidence>
<evidence type="ECO:0000313" key="15">
    <source>
        <dbReference type="EMBL" id="PLE29624.1"/>
    </source>
</evidence>
<evidence type="ECO:0000259" key="12">
    <source>
        <dbReference type="PROSITE" id="PS50109"/>
    </source>
</evidence>
<dbReference type="InterPro" id="IPR003594">
    <property type="entry name" value="HATPase_dom"/>
</dbReference>
<feature type="transmembrane region" description="Helical" evidence="11">
    <location>
        <begin position="91"/>
        <end position="110"/>
    </location>
</feature>
<dbReference type="PANTHER" id="PTHR45436">
    <property type="entry name" value="SENSOR HISTIDINE KINASE YKOH"/>
    <property type="match status" value="1"/>
</dbReference>
<dbReference type="PANTHER" id="PTHR45436:SF5">
    <property type="entry name" value="SENSOR HISTIDINE KINASE TRCS"/>
    <property type="match status" value="1"/>
</dbReference>
<evidence type="ECO:0000256" key="3">
    <source>
        <dbReference type="ARBA" id="ARBA00012438"/>
    </source>
</evidence>
<evidence type="ECO:0000256" key="5">
    <source>
        <dbReference type="ARBA" id="ARBA00022679"/>
    </source>
</evidence>
<dbReference type="Gene3D" id="3.30.565.10">
    <property type="entry name" value="Histidine kinase-like ATPase, C-terminal domain"/>
    <property type="match status" value="1"/>
</dbReference>
<proteinExistence type="predicted"/>
<dbReference type="Proteomes" id="UP000259975">
    <property type="component" value="Unassembled WGS sequence"/>
</dbReference>
<protein>
    <recommendedName>
        <fullName evidence="3">histidine kinase</fullName>
        <ecNumber evidence="3">2.7.13.3</ecNumber>
    </recommendedName>
</protein>
<name>A0A0C7KCN3_KLEPN</name>
<evidence type="ECO:0000256" key="1">
    <source>
        <dbReference type="ARBA" id="ARBA00000085"/>
    </source>
</evidence>
<evidence type="ECO:0000256" key="2">
    <source>
        <dbReference type="ARBA" id="ARBA00004429"/>
    </source>
</evidence>
<dbReference type="EMBL" id="UKGE01000012">
    <property type="protein sequence ID" value="SXN32046.1"/>
    <property type="molecule type" value="Genomic_DNA"/>
</dbReference>
<dbReference type="GO" id="GO:0005886">
    <property type="term" value="C:plasma membrane"/>
    <property type="evidence" value="ECO:0007669"/>
    <property type="project" value="UniProtKB-SubCell"/>
</dbReference>
<feature type="transmembrane region" description="Helical" evidence="11">
    <location>
        <begin position="12"/>
        <end position="36"/>
    </location>
</feature>
<dbReference type="InterPro" id="IPR003661">
    <property type="entry name" value="HisK_dim/P_dom"/>
</dbReference>
<gene>
    <name evidence="17" type="primary">baeS_2</name>
    <name evidence="16" type="synonym">baeS_1</name>
    <name evidence="15" type="ORF">B6I68_00890</name>
    <name evidence="14" type="ORF">GJJ18_06310</name>
    <name evidence="16" type="ORF">SAMEA2273558_01031</name>
    <name evidence="17" type="ORF">SAMEA3499901_03078</name>
    <name evidence="18" type="ORF">SAMEA3515122_03783</name>
    <name evidence="19" type="ORF">SAMEA3538828_02860</name>
</gene>
<dbReference type="InterPro" id="IPR050428">
    <property type="entry name" value="TCS_sensor_his_kinase"/>
</dbReference>
<evidence type="ECO:0000313" key="19">
    <source>
        <dbReference type="EMBL" id="SYR41013.1"/>
    </source>
</evidence>
<accession>A0A0C7KCN3</accession>
<keyword evidence="10 11" id="KW-0472">Membrane</keyword>
<dbReference type="Proteomes" id="UP000258673">
    <property type="component" value="Unassembled WGS sequence"/>
</dbReference>
<keyword evidence="7 14" id="KW-0418">Kinase</keyword>
<dbReference type="Pfam" id="PF02518">
    <property type="entry name" value="HATPase_c"/>
    <property type="match status" value="1"/>
</dbReference>
<evidence type="ECO:0000313" key="22">
    <source>
        <dbReference type="Proteomes" id="UP000258253"/>
    </source>
</evidence>
<dbReference type="EMBL" id="ULCI01000011">
    <property type="protein sequence ID" value="SYR41013.1"/>
    <property type="molecule type" value="Genomic_DNA"/>
</dbReference>
<dbReference type="PRINTS" id="PR00344">
    <property type="entry name" value="BCTRLSENSOR"/>
</dbReference>
<reference evidence="15 21" key="1">
    <citation type="journal article" date="2017" name="J. Infect. Dis.">
        <title>An Analysis of the Epidemic of Klebsiella pneumoniae Carbapenemase-Producing K. pneumoniae: Convergence of Two Evolutionary Mechanisms Creates the Perfect Storm.</title>
        <authorList>
            <person name="Rojas L.J."/>
            <person name="Weinstock G.M."/>
            <person name="De La Cadena E."/>
            <person name="Diaz L."/>
            <person name="Rios R."/>
            <person name="Hanson B.M."/>
            <person name="Brown J.S."/>
            <person name="Vats P."/>
            <person name="Phillips D.S."/>
            <person name="Nguyen H."/>
            <person name="Hujer K.M."/>
            <person name="Correa A."/>
            <person name="Adams M.D."/>
            <person name="Perez F."/>
            <person name="Sodergren E."/>
            <person name="Narechania A."/>
            <person name="Planet P.J."/>
            <person name="Villegas M.V."/>
            <person name="Bonomo R.A."/>
            <person name="Arias C.A."/>
        </authorList>
    </citation>
    <scope>NUCLEOTIDE SEQUENCE [LARGE SCALE GENOMIC DNA]</scope>
    <source>
        <strain evidence="15 21">COL-Kpn30</strain>
    </source>
</reference>
<keyword evidence="8 11" id="KW-1133">Transmembrane helix</keyword>
<dbReference type="PROSITE" id="PS50109">
    <property type="entry name" value="HIS_KIN"/>
    <property type="match status" value="1"/>
</dbReference>
<evidence type="ECO:0000313" key="20">
    <source>
        <dbReference type="Proteomes" id="UP000077826"/>
    </source>
</evidence>
<evidence type="ECO:0000256" key="8">
    <source>
        <dbReference type="ARBA" id="ARBA00022989"/>
    </source>
</evidence>
<dbReference type="InterPro" id="IPR036890">
    <property type="entry name" value="HATPase_C_sf"/>
</dbReference>
<evidence type="ECO:0000256" key="11">
    <source>
        <dbReference type="SAM" id="Phobius"/>
    </source>
</evidence>
<dbReference type="Proteomes" id="UP000077826">
    <property type="component" value="Unassembled WGS sequence"/>
</dbReference>
<evidence type="ECO:0000256" key="10">
    <source>
        <dbReference type="ARBA" id="ARBA00023136"/>
    </source>
</evidence>
<dbReference type="InterPro" id="IPR036097">
    <property type="entry name" value="HisK_dim/P_sf"/>
</dbReference>
<dbReference type="SUPFAM" id="SSF47384">
    <property type="entry name" value="Homodimeric domain of signal transducing histidine kinase"/>
    <property type="match status" value="1"/>
</dbReference>